<organism evidence="2 3">
    <name type="scientific">Caballeronia concitans</name>
    <dbReference type="NCBI Taxonomy" id="1777133"/>
    <lineage>
        <taxon>Bacteria</taxon>
        <taxon>Pseudomonadati</taxon>
        <taxon>Pseudomonadota</taxon>
        <taxon>Betaproteobacteria</taxon>
        <taxon>Burkholderiales</taxon>
        <taxon>Burkholderiaceae</taxon>
        <taxon>Caballeronia</taxon>
    </lineage>
</organism>
<accession>A0A658QW27</accession>
<evidence type="ECO:0000259" key="1">
    <source>
        <dbReference type="Pfam" id="PF21217"/>
    </source>
</evidence>
<sequence length="65" mass="7552">MTNPLDPVVSDFASVEEAETYDKWYRAKVQRSMADTRPRVGHDDVMNELDEIIDAAEKRRRERAA</sequence>
<evidence type="ECO:0000313" key="3">
    <source>
        <dbReference type="Proteomes" id="UP000198263"/>
    </source>
</evidence>
<feature type="domain" description="Stability determinant" evidence="1">
    <location>
        <begin position="16"/>
        <end position="48"/>
    </location>
</feature>
<dbReference type="Pfam" id="PF21217">
    <property type="entry name" value="PaaA2"/>
    <property type="match status" value="1"/>
</dbReference>
<dbReference type="Gene3D" id="6.20.450.20">
    <property type="match status" value="1"/>
</dbReference>
<name>A0A658QW27_9BURK</name>
<dbReference type="OrthoDB" id="1666683at2"/>
<dbReference type="InterPro" id="IPR048851">
    <property type="entry name" value="PaaA2_dom"/>
</dbReference>
<dbReference type="EMBL" id="FCNV02000003">
    <property type="protein sequence ID" value="SAL27646.1"/>
    <property type="molecule type" value="Genomic_DNA"/>
</dbReference>
<proteinExistence type="predicted"/>
<reference evidence="2 3" key="1">
    <citation type="submission" date="2016-01" db="EMBL/GenBank/DDBJ databases">
        <authorList>
            <person name="Peeters C."/>
        </authorList>
    </citation>
    <scope>NUCLEOTIDE SEQUENCE [LARGE SCALE GENOMIC DNA]</scope>
    <source>
        <strain evidence="2">LMG 29315</strain>
    </source>
</reference>
<dbReference type="AlphaFoldDB" id="A0A658QW27"/>
<gene>
    <name evidence="2" type="ORF">AWB72_02204</name>
</gene>
<evidence type="ECO:0000313" key="2">
    <source>
        <dbReference type="EMBL" id="SAL27646.1"/>
    </source>
</evidence>
<keyword evidence="3" id="KW-1185">Reference proteome</keyword>
<protein>
    <recommendedName>
        <fullName evidence="1">Stability determinant domain-containing protein</fullName>
    </recommendedName>
</protein>
<dbReference type="Proteomes" id="UP000198263">
    <property type="component" value="Unassembled WGS sequence"/>
</dbReference>
<comment type="caution">
    <text evidence="2">The sequence shown here is derived from an EMBL/GenBank/DDBJ whole genome shotgun (WGS) entry which is preliminary data.</text>
</comment>